<comment type="subcellular location">
    <subcellularLocation>
        <location evidence="1">Cell membrane</location>
        <topology evidence="1">Multi-pass membrane protein</topology>
    </subcellularLocation>
</comment>
<comment type="similarity">
    <text evidence="2">Belongs to the MscS (TC 1.A.23) family.</text>
</comment>
<name>A0A9D1CXW3_9FIRM</name>
<feature type="domain" description="Mechanosensitive ion channel MscS" evidence="8">
    <location>
        <begin position="97"/>
        <end position="161"/>
    </location>
</feature>
<dbReference type="Gene3D" id="2.30.30.60">
    <property type="match status" value="1"/>
</dbReference>
<keyword evidence="3" id="KW-1003">Cell membrane</keyword>
<dbReference type="InterPro" id="IPR010920">
    <property type="entry name" value="LSM_dom_sf"/>
</dbReference>
<dbReference type="InterPro" id="IPR011066">
    <property type="entry name" value="MscS_channel_C_sf"/>
</dbReference>
<feature type="transmembrane region" description="Helical" evidence="7">
    <location>
        <begin position="79"/>
        <end position="95"/>
    </location>
</feature>
<feature type="transmembrane region" description="Helical" evidence="7">
    <location>
        <begin position="6"/>
        <end position="26"/>
    </location>
</feature>
<accession>A0A9D1CXW3</accession>
<evidence type="ECO:0000259" key="8">
    <source>
        <dbReference type="Pfam" id="PF00924"/>
    </source>
</evidence>
<dbReference type="Pfam" id="PF21088">
    <property type="entry name" value="MS_channel_1st"/>
    <property type="match status" value="1"/>
</dbReference>
<dbReference type="InterPro" id="IPR023408">
    <property type="entry name" value="MscS_beta-dom_sf"/>
</dbReference>
<dbReference type="SUPFAM" id="SSF82689">
    <property type="entry name" value="Mechanosensitive channel protein MscS (YggB), C-terminal domain"/>
    <property type="match status" value="1"/>
</dbReference>
<dbReference type="InterPro" id="IPR011014">
    <property type="entry name" value="MscS_channel_TM-2"/>
</dbReference>
<evidence type="ECO:0000313" key="10">
    <source>
        <dbReference type="EMBL" id="HIQ90378.1"/>
    </source>
</evidence>
<evidence type="ECO:0000313" key="11">
    <source>
        <dbReference type="Proteomes" id="UP000886786"/>
    </source>
</evidence>
<dbReference type="GO" id="GO:0008381">
    <property type="term" value="F:mechanosensitive monoatomic ion channel activity"/>
    <property type="evidence" value="ECO:0007669"/>
    <property type="project" value="InterPro"/>
</dbReference>
<evidence type="ECO:0000256" key="4">
    <source>
        <dbReference type="ARBA" id="ARBA00022692"/>
    </source>
</evidence>
<feature type="transmembrane region" description="Helical" evidence="7">
    <location>
        <begin position="47"/>
        <end position="73"/>
    </location>
</feature>
<dbReference type="Gene3D" id="1.10.287.1260">
    <property type="match status" value="1"/>
</dbReference>
<organism evidence="10 11">
    <name type="scientific">Candidatus Coprosoma intestinipullorum</name>
    <dbReference type="NCBI Taxonomy" id="2840752"/>
    <lineage>
        <taxon>Bacteria</taxon>
        <taxon>Bacillati</taxon>
        <taxon>Bacillota</taxon>
        <taxon>Bacillota incertae sedis</taxon>
        <taxon>Candidatus Coprosoma</taxon>
    </lineage>
</organism>
<evidence type="ECO:0000259" key="9">
    <source>
        <dbReference type="Pfam" id="PF21088"/>
    </source>
</evidence>
<evidence type="ECO:0000256" key="6">
    <source>
        <dbReference type="ARBA" id="ARBA00023136"/>
    </source>
</evidence>
<dbReference type="EMBL" id="DVFV01000039">
    <property type="protein sequence ID" value="HIQ90378.1"/>
    <property type="molecule type" value="Genomic_DNA"/>
</dbReference>
<dbReference type="PANTHER" id="PTHR30460">
    <property type="entry name" value="MODERATE CONDUCTANCE MECHANOSENSITIVE CHANNEL YBIO"/>
    <property type="match status" value="1"/>
</dbReference>
<comment type="caution">
    <text evidence="10">The sequence shown here is derived from an EMBL/GenBank/DDBJ whole genome shotgun (WGS) entry which is preliminary data.</text>
</comment>
<protein>
    <submittedName>
        <fullName evidence="10">Mechanosensitive ion channel family protein</fullName>
    </submittedName>
</protein>
<evidence type="ECO:0000256" key="7">
    <source>
        <dbReference type="SAM" id="Phobius"/>
    </source>
</evidence>
<evidence type="ECO:0000256" key="1">
    <source>
        <dbReference type="ARBA" id="ARBA00004651"/>
    </source>
</evidence>
<dbReference type="AlphaFoldDB" id="A0A9D1CXW3"/>
<feature type="domain" description="Mechanosensitive ion channel transmembrane helices 2/3" evidence="9">
    <location>
        <begin position="55"/>
        <end position="96"/>
    </location>
</feature>
<dbReference type="PANTHER" id="PTHR30460:SF0">
    <property type="entry name" value="MODERATE CONDUCTANCE MECHANOSENSITIVE CHANNEL YBIO"/>
    <property type="match status" value="1"/>
</dbReference>
<reference evidence="10" key="2">
    <citation type="journal article" date="2021" name="PeerJ">
        <title>Extensive microbial diversity within the chicken gut microbiome revealed by metagenomics and culture.</title>
        <authorList>
            <person name="Gilroy R."/>
            <person name="Ravi A."/>
            <person name="Getino M."/>
            <person name="Pursley I."/>
            <person name="Horton D.L."/>
            <person name="Alikhan N.F."/>
            <person name="Baker D."/>
            <person name="Gharbi K."/>
            <person name="Hall N."/>
            <person name="Watson M."/>
            <person name="Adriaenssens E.M."/>
            <person name="Foster-Nyarko E."/>
            <person name="Jarju S."/>
            <person name="Secka A."/>
            <person name="Antonio M."/>
            <person name="Oren A."/>
            <person name="Chaudhuri R.R."/>
            <person name="La Ragione R."/>
            <person name="Hildebrand F."/>
            <person name="Pallen M.J."/>
        </authorList>
    </citation>
    <scope>NUCLEOTIDE SEQUENCE</scope>
    <source>
        <strain evidence="10">CHK147-3167</strain>
    </source>
</reference>
<keyword evidence="4 7" id="KW-0812">Transmembrane</keyword>
<dbReference type="Gene3D" id="3.30.70.100">
    <property type="match status" value="1"/>
</dbReference>
<proteinExistence type="inferred from homology"/>
<gene>
    <name evidence="10" type="ORF">IAB27_01960</name>
</gene>
<sequence>MEQILTKEVISTICIAIFSFFVYIIIKKLVNRFLVAKAKDKDNRKALTILTLVTNILKYIILIVAFLMILDVWGVDTKALVASLGVVGVVGGLAMQDTIKDLISGTTILTESQFKVGDNIQIGSFRGTVTALGMRTTSIRAASGEIKMISNRNITEVINYSIKPSICDIDVEFSCHDSSEKIESVLNEICQKINREVKYIKTPLKVLGIEKLASGTVTYRLEAEVRSLKNFEFNRIVLKEIKKQFEEGKLTTPYTRLDINNE</sequence>
<dbReference type="SUPFAM" id="SSF50182">
    <property type="entry name" value="Sm-like ribonucleoproteins"/>
    <property type="match status" value="1"/>
</dbReference>
<keyword evidence="5 7" id="KW-1133">Transmembrane helix</keyword>
<dbReference type="Proteomes" id="UP000886786">
    <property type="component" value="Unassembled WGS sequence"/>
</dbReference>
<evidence type="ECO:0000256" key="5">
    <source>
        <dbReference type="ARBA" id="ARBA00022989"/>
    </source>
</evidence>
<dbReference type="SUPFAM" id="SSF82861">
    <property type="entry name" value="Mechanosensitive channel protein MscS (YggB), transmembrane region"/>
    <property type="match status" value="1"/>
</dbReference>
<reference evidence="10" key="1">
    <citation type="submission" date="2020-10" db="EMBL/GenBank/DDBJ databases">
        <authorList>
            <person name="Gilroy R."/>
        </authorList>
    </citation>
    <scope>NUCLEOTIDE SEQUENCE</scope>
    <source>
        <strain evidence="10">CHK147-3167</strain>
    </source>
</reference>
<dbReference type="GO" id="GO:0005886">
    <property type="term" value="C:plasma membrane"/>
    <property type="evidence" value="ECO:0007669"/>
    <property type="project" value="UniProtKB-SubCell"/>
</dbReference>
<keyword evidence="6 7" id="KW-0472">Membrane</keyword>
<dbReference type="InterPro" id="IPR006685">
    <property type="entry name" value="MscS_channel_2nd"/>
</dbReference>
<dbReference type="Pfam" id="PF00924">
    <property type="entry name" value="MS_channel_2nd"/>
    <property type="match status" value="1"/>
</dbReference>
<dbReference type="InterPro" id="IPR045276">
    <property type="entry name" value="YbiO_bact"/>
</dbReference>
<evidence type="ECO:0000256" key="3">
    <source>
        <dbReference type="ARBA" id="ARBA00022475"/>
    </source>
</evidence>
<evidence type="ECO:0000256" key="2">
    <source>
        <dbReference type="ARBA" id="ARBA00008017"/>
    </source>
</evidence>
<dbReference type="InterPro" id="IPR049142">
    <property type="entry name" value="MS_channel_1st"/>
</dbReference>